<name>Q5NXD4_AROAE</name>
<dbReference type="KEGG" id="eba:p1B45"/>
<proteinExistence type="predicted"/>
<keyword evidence="3" id="KW-1185">Reference proteome</keyword>
<protein>
    <submittedName>
        <fullName evidence="2">Uncharacterized protein</fullName>
    </submittedName>
</protein>
<organism evidence="2 3">
    <name type="scientific">Aromatoleum aromaticum (strain DSM 19018 / LMG 30748 / EbN1)</name>
    <name type="common">Azoarcus sp. (strain EbN1)</name>
    <dbReference type="NCBI Taxonomy" id="76114"/>
    <lineage>
        <taxon>Bacteria</taxon>
        <taxon>Pseudomonadati</taxon>
        <taxon>Pseudomonadota</taxon>
        <taxon>Betaproteobacteria</taxon>
        <taxon>Rhodocyclales</taxon>
        <taxon>Rhodocyclaceae</taxon>
        <taxon>Aromatoleum</taxon>
    </lineage>
</organism>
<dbReference type="Proteomes" id="UP000006552">
    <property type="component" value="Plasmid 1"/>
</dbReference>
<sequence length="192" mass="20154">MIRVLPIEVRPSGRKGRQGGVVGFVLLFRGRNGGARPTFGSEFGLPVEALTSDVRKASPGSAALPKRPGRRPQRGGVLPSGRRRAAASSVPDGARPEVAFSPEAATRVSRPSPSKPASRSGSSPRLEAQLAVSAEPNSGGDGHHARRERGSSVPLERRVRSATRPCLCALVGGPSEGRRFALTRFVLSTPLP</sequence>
<accession>Q5NXD4</accession>
<evidence type="ECO:0000313" key="2">
    <source>
        <dbReference type="EMBL" id="CAI10280.1"/>
    </source>
</evidence>
<dbReference type="HOGENOM" id="CLU_1412605_0_0_4"/>
<dbReference type="AlphaFoldDB" id="Q5NXD4"/>
<reference evidence="2 3" key="1">
    <citation type="journal article" date="2005" name="Arch. Microbiol.">
        <title>The genome sequence of an anaerobic aromatic-degrading denitrifying bacterium, strain EbN1.</title>
        <authorList>
            <person name="Rabus R."/>
            <person name="Kube M."/>
            <person name="Heider J."/>
            <person name="Beck A."/>
            <person name="Heitmann K."/>
            <person name="Widdel F."/>
            <person name="Reinhardt R."/>
        </authorList>
    </citation>
    <scope>NUCLEOTIDE SEQUENCE [LARGE SCALE GENOMIC DNA]</scope>
    <source>
        <strain evidence="2 3">EbN1</strain>
        <plasmid evidence="3">Plasmid pAzo1</plasmid>
    </source>
</reference>
<geneLocation type="plasmid" evidence="3">
    <name>pAzo1</name>
</geneLocation>
<evidence type="ECO:0000256" key="1">
    <source>
        <dbReference type="SAM" id="MobiDB-lite"/>
    </source>
</evidence>
<feature type="region of interest" description="Disordered" evidence="1">
    <location>
        <begin position="56"/>
        <end position="159"/>
    </location>
</feature>
<evidence type="ECO:0000313" key="3">
    <source>
        <dbReference type="Proteomes" id="UP000006552"/>
    </source>
</evidence>
<keyword evidence="2" id="KW-0614">Plasmid</keyword>
<feature type="compositionally biased region" description="Low complexity" evidence="1">
    <location>
        <begin position="107"/>
        <end position="125"/>
    </location>
</feature>
<gene>
    <name evidence="2" type="ORF">p1B45</name>
</gene>
<dbReference type="EMBL" id="CR555307">
    <property type="protein sequence ID" value="CAI10280.1"/>
    <property type="molecule type" value="Genomic_DNA"/>
</dbReference>